<proteinExistence type="predicted"/>
<comment type="caution">
    <text evidence="2">The sequence shown here is derived from an EMBL/GenBank/DDBJ whole genome shotgun (WGS) entry which is preliminary data.</text>
</comment>
<evidence type="ECO:0000256" key="1">
    <source>
        <dbReference type="SAM" id="Phobius"/>
    </source>
</evidence>
<protein>
    <submittedName>
        <fullName evidence="2">Uncharacterized protein</fullName>
    </submittedName>
</protein>
<evidence type="ECO:0000313" key="3">
    <source>
        <dbReference type="Proteomes" id="UP001620408"/>
    </source>
</evidence>
<sequence length="162" mass="18048">MSAAAYRAFRWYREPVVWLGALVLATAIGGCISLIRTASHHVDAELPEPVNRGARMQVSAQRLSGTLPALAQLQRMDDQLVMQADVGDTAPSSLQLLFWSTRAEHDVTVRLLRQADGSYRTAWPSLPSIPLHVRIDTPSRDDVLIGEWPLQAQQIELREPSR</sequence>
<dbReference type="PROSITE" id="PS51257">
    <property type="entry name" value="PROKAR_LIPOPROTEIN"/>
    <property type="match status" value="1"/>
</dbReference>
<gene>
    <name evidence="2" type="ORF">ISS97_19395</name>
</gene>
<accession>A0ABW8K9B7</accession>
<keyword evidence="1" id="KW-0812">Transmembrane</keyword>
<dbReference type="RefSeq" id="WP_379984526.1">
    <property type="nucleotide sequence ID" value="NZ_JADIKD010000012.1"/>
</dbReference>
<name>A0ABW8K9B7_9GAMM</name>
<evidence type="ECO:0000313" key="2">
    <source>
        <dbReference type="EMBL" id="MFK2919436.1"/>
    </source>
</evidence>
<organism evidence="2 3">
    <name type="scientific">Dyella koreensis</name>
    <dbReference type="NCBI Taxonomy" id="311235"/>
    <lineage>
        <taxon>Bacteria</taxon>
        <taxon>Pseudomonadati</taxon>
        <taxon>Pseudomonadota</taxon>
        <taxon>Gammaproteobacteria</taxon>
        <taxon>Lysobacterales</taxon>
        <taxon>Rhodanobacteraceae</taxon>
        <taxon>Dyella</taxon>
    </lineage>
</organism>
<keyword evidence="3" id="KW-1185">Reference proteome</keyword>
<keyword evidence="1" id="KW-0472">Membrane</keyword>
<reference evidence="2 3" key="1">
    <citation type="submission" date="2020-10" db="EMBL/GenBank/DDBJ databases">
        <title>Phylogeny of dyella-like bacteria.</title>
        <authorList>
            <person name="Fu J."/>
        </authorList>
    </citation>
    <scope>NUCLEOTIDE SEQUENCE [LARGE SCALE GENOMIC DNA]</scope>
    <source>
        <strain evidence="2 3">BB4</strain>
    </source>
</reference>
<keyword evidence="1" id="KW-1133">Transmembrane helix</keyword>
<feature type="transmembrane region" description="Helical" evidence="1">
    <location>
        <begin position="16"/>
        <end position="35"/>
    </location>
</feature>
<dbReference type="Proteomes" id="UP001620408">
    <property type="component" value="Unassembled WGS sequence"/>
</dbReference>
<dbReference type="EMBL" id="JADIKD010000012">
    <property type="protein sequence ID" value="MFK2919436.1"/>
    <property type="molecule type" value="Genomic_DNA"/>
</dbReference>